<dbReference type="Proteomes" id="UP000182894">
    <property type="component" value="Unassembled WGS sequence"/>
</dbReference>
<dbReference type="InterPro" id="IPR011090">
    <property type="entry name" value="Integr_conj_element_PFL4709"/>
</dbReference>
<dbReference type="OrthoDB" id="8448784at2"/>
<keyword evidence="3" id="KW-1185">Reference proteome</keyword>
<evidence type="ECO:0000313" key="3">
    <source>
        <dbReference type="Proteomes" id="UP000182894"/>
    </source>
</evidence>
<feature type="signal peptide" evidence="1">
    <location>
        <begin position="1"/>
        <end position="34"/>
    </location>
</feature>
<evidence type="ECO:0000256" key="1">
    <source>
        <dbReference type="SAM" id="SignalP"/>
    </source>
</evidence>
<accession>A0A1G7UKH4</accession>
<dbReference type="NCBIfam" id="TIGR03757">
    <property type="entry name" value="conj_TIGR03757"/>
    <property type="match status" value="1"/>
</dbReference>
<protein>
    <submittedName>
        <fullName evidence="2">Integrating conjugative element protein, PFL_4709 family</fullName>
    </submittedName>
</protein>
<reference evidence="3" key="1">
    <citation type="submission" date="2016-10" db="EMBL/GenBank/DDBJ databases">
        <authorList>
            <person name="Varghese N."/>
            <person name="Submissions S."/>
        </authorList>
    </citation>
    <scope>NUCLEOTIDE SEQUENCE [LARGE SCALE GENOMIC DNA]</scope>
    <source>
        <strain evidence="3">ATCC 700689</strain>
    </source>
</reference>
<dbReference type="AlphaFoldDB" id="A0A1G7UKH4"/>
<dbReference type="Pfam" id="PF07511">
    <property type="entry name" value="DUF1525"/>
    <property type="match status" value="1"/>
</dbReference>
<sequence length="148" mass="15940">MPGAFTRFAPGWRTLGLAIVLPASFAAFSPAAFAADVVVVTDSRHPVKTMGGERLIELDRASGLEAELSADLPADPERAAAIVRQRLNQGGTDLQRRIGTAYQGITDAWSLGVTTIPAVVVDQRYVVYGEPDVARAVSCIEQHRRRQP</sequence>
<evidence type="ECO:0000313" key="2">
    <source>
        <dbReference type="EMBL" id="SDG48016.1"/>
    </source>
</evidence>
<proteinExistence type="predicted"/>
<gene>
    <name evidence="2" type="ORF">SAMN05216605_102200</name>
</gene>
<keyword evidence="1" id="KW-0732">Signal</keyword>
<organism evidence="2 3">
    <name type="scientific">Pseudomonas abietaniphila</name>
    <dbReference type="NCBI Taxonomy" id="89065"/>
    <lineage>
        <taxon>Bacteria</taxon>
        <taxon>Pseudomonadati</taxon>
        <taxon>Pseudomonadota</taxon>
        <taxon>Gammaproteobacteria</taxon>
        <taxon>Pseudomonadales</taxon>
        <taxon>Pseudomonadaceae</taxon>
        <taxon>Pseudomonas</taxon>
    </lineage>
</organism>
<dbReference type="STRING" id="89065.SAMN05216605_102200"/>
<dbReference type="RefSeq" id="WP_004350615.1">
    <property type="nucleotide sequence ID" value="NZ_FNCO01000002.1"/>
</dbReference>
<name>A0A1G7UKH4_9PSED</name>
<dbReference type="EMBL" id="FNCO01000002">
    <property type="protein sequence ID" value="SDG48016.1"/>
    <property type="molecule type" value="Genomic_DNA"/>
</dbReference>
<feature type="chain" id="PRO_5010175916" evidence="1">
    <location>
        <begin position="35"/>
        <end position="148"/>
    </location>
</feature>